<dbReference type="SUPFAM" id="SSF52540">
    <property type="entry name" value="P-loop containing nucleoside triphosphate hydrolases"/>
    <property type="match status" value="1"/>
</dbReference>
<evidence type="ECO:0000313" key="2">
    <source>
        <dbReference type="Proteomes" id="UP000663844"/>
    </source>
</evidence>
<name>A0A820GIB0_9BILA</name>
<reference evidence="1" key="1">
    <citation type="submission" date="2021-02" db="EMBL/GenBank/DDBJ databases">
        <authorList>
            <person name="Nowell W R."/>
        </authorList>
    </citation>
    <scope>NUCLEOTIDE SEQUENCE</scope>
</reference>
<evidence type="ECO:0008006" key="3">
    <source>
        <dbReference type="Google" id="ProtNLM"/>
    </source>
</evidence>
<dbReference type="Gene3D" id="3.40.50.300">
    <property type="entry name" value="P-loop containing nucleotide triphosphate hydrolases"/>
    <property type="match status" value="1"/>
</dbReference>
<dbReference type="Proteomes" id="UP000663844">
    <property type="component" value="Unassembled WGS sequence"/>
</dbReference>
<organism evidence="1 2">
    <name type="scientific">Adineta steineri</name>
    <dbReference type="NCBI Taxonomy" id="433720"/>
    <lineage>
        <taxon>Eukaryota</taxon>
        <taxon>Metazoa</taxon>
        <taxon>Spiralia</taxon>
        <taxon>Gnathifera</taxon>
        <taxon>Rotifera</taxon>
        <taxon>Eurotatoria</taxon>
        <taxon>Bdelloidea</taxon>
        <taxon>Adinetida</taxon>
        <taxon>Adinetidae</taxon>
        <taxon>Adineta</taxon>
    </lineage>
</organism>
<dbReference type="InterPro" id="IPR027417">
    <property type="entry name" value="P-loop_NTPase"/>
</dbReference>
<evidence type="ECO:0000313" key="1">
    <source>
        <dbReference type="EMBL" id="CAF4278560.1"/>
    </source>
</evidence>
<dbReference type="EMBL" id="CAJOAZ010014303">
    <property type="protein sequence ID" value="CAF4278560.1"/>
    <property type="molecule type" value="Genomic_DNA"/>
</dbReference>
<comment type="caution">
    <text evidence="1">The sequence shown here is derived from an EMBL/GenBank/DDBJ whole genome shotgun (WGS) entry which is preliminary data.</text>
</comment>
<dbReference type="AlphaFoldDB" id="A0A820GIB0"/>
<sequence length="28" mass="2875">MTATKPNVIFVLGAPGAGKGTQCDRITK</sequence>
<feature type="non-terminal residue" evidence="1">
    <location>
        <position position="1"/>
    </location>
</feature>
<accession>A0A820GIB0</accession>
<proteinExistence type="predicted"/>
<gene>
    <name evidence="1" type="ORF">OXD698_LOCUS44924</name>
</gene>
<protein>
    <recommendedName>
        <fullName evidence="3">Adenylate kinase</fullName>
    </recommendedName>
</protein>